<evidence type="ECO:0000313" key="2">
    <source>
        <dbReference type="Proteomes" id="UP000469185"/>
    </source>
</evidence>
<dbReference type="EMBL" id="JAAGOB010000013">
    <property type="protein sequence ID" value="NED97759.1"/>
    <property type="molecule type" value="Genomic_DNA"/>
</dbReference>
<dbReference type="SUPFAM" id="SSF159275">
    <property type="entry name" value="PA1994-like"/>
    <property type="match status" value="1"/>
</dbReference>
<dbReference type="InterPro" id="IPR009467">
    <property type="entry name" value="Glycolipid-bd_prot_put"/>
</dbReference>
<sequence length="195" mass="21928">MDRVIVWTPNRWAGGELVQVRSVAGGIRADGMVIATEDGIPARLHYQIACDDAWHTRHVSLNLHGHPLMTLTSDDDRRWYLDSDPESEMSELAGCIDVDIALTPFTNTLPIRRLRLQPGESASPRAVYIQPGAELDISTLDQRYTRTDTPDRAANTHESGAAYRYESGSFRTDLQVDQDGIVIDYPGLWTRHRNK</sequence>
<dbReference type="AlphaFoldDB" id="A0A6N9YSH9"/>
<keyword evidence="2" id="KW-1185">Reference proteome</keyword>
<dbReference type="Proteomes" id="UP000469185">
    <property type="component" value="Unassembled WGS sequence"/>
</dbReference>
<reference evidence="1 2" key="1">
    <citation type="submission" date="2020-02" db="EMBL/GenBank/DDBJ databases">
        <authorList>
            <person name="Li X.-J."/>
            <person name="Feng X.-M."/>
        </authorList>
    </citation>
    <scope>NUCLEOTIDE SEQUENCE [LARGE SCALE GENOMIC DNA]</scope>
    <source>
        <strain evidence="1 2">CGMCC 4.7225</strain>
    </source>
</reference>
<organism evidence="1 2">
    <name type="scientific">Phytoactinopolyspora alkaliphila</name>
    <dbReference type="NCBI Taxonomy" id="1783498"/>
    <lineage>
        <taxon>Bacteria</taxon>
        <taxon>Bacillati</taxon>
        <taxon>Actinomycetota</taxon>
        <taxon>Actinomycetes</taxon>
        <taxon>Jiangellales</taxon>
        <taxon>Jiangellaceae</taxon>
        <taxon>Phytoactinopolyspora</taxon>
    </lineage>
</organism>
<name>A0A6N9YSH9_9ACTN</name>
<proteinExistence type="predicted"/>
<gene>
    <name evidence="1" type="ORF">G1H11_20890</name>
</gene>
<comment type="caution">
    <text evidence="1">The sequence shown here is derived from an EMBL/GenBank/DDBJ whole genome shotgun (WGS) entry which is preliminary data.</text>
</comment>
<dbReference type="Pfam" id="PF06475">
    <property type="entry name" value="Glycolipid_bind"/>
    <property type="match status" value="1"/>
</dbReference>
<accession>A0A6N9YSH9</accession>
<evidence type="ECO:0000313" key="1">
    <source>
        <dbReference type="EMBL" id="NED97759.1"/>
    </source>
</evidence>
<protein>
    <submittedName>
        <fullName evidence="1">Putative glycolipid-binding domain-containing protein</fullName>
    </submittedName>
</protein>